<dbReference type="EMBL" id="BMYD01000001">
    <property type="protein sequence ID" value="GHA73108.1"/>
    <property type="molecule type" value="Genomic_DNA"/>
</dbReference>
<evidence type="ECO:0000256" key="1">
    <source>
        <dbReference type="SAM" id="SignalP"/>
    </source>
</evidence>
<evidence type="ECO:0000313" key="2">
    <source>
        <dbReference type="EMBL" id="GHA73108.1"/>
    </source>
</evidence>
<evidence type="ECO:0000313" key="3">
    <source>
        <dbReference type="Proteomes" id="UP000646426"/>
    </source>
</evidence>
<proteinExistence type="predicted"/>
<accession>A0A918SY97</accession>
<reference evidence="2" key="2">
    <citation type="submission" date="2020-09" db="EMBL/GenBank/DDBJ databases">
        <authorList>
            <person name="Sun Q."/>
            <person name="Kim S."/>
        </authorList>
    </citation>
    <scope>NUCLEOTIDE SEQUENCE</scope>
    <source>
        <strain evidence="2">KCTC 23077</strain>
    </source>
</reference>
<dbReference type="RefSeq" id="WP_189453385.1">
    <property type="nucleotide sequence ID" value="NZ_BMYD01000001.1"/>
</dbReference>
<dbReference type="AlphaFoldDB" id="A0A918SY97"/>
<name>A0A918SY97_9GAMM</name>
<comment type="caution">
    <text evidence="2">The sequence shown here is derived from an EMBL/GenBank/DDBJ whole genome shotgun (WGS) entry which is preliminary data.</text>
</comment>
<gene>
    <name evidence="2" type="ORF">GCM10007067_07180</name>
</gene>
<sequence length="236" mass="25271">MRRSVLTIALASLCGLAVASAVSQVPDIGPSLVAKATEGAPSTRMEGDQAMDDAVATAVIAAIDRQFGEDRVAVRLDRLAVKPASIRDRTVDGFGRIQLGTDAAWIPFRFEALYDTENTAVSYPRLVLGETQPGNELGTDSDIARALATRVDRALGEEFEQQPFELVIDRVATSPAGQRLVQVRGTGTVDFGADGATAAHIDALYDPVEARWLRVEYELGPTANWDTAPRATFAGR</sequence>
<feature type="signal peptide" evidence="1">
    <location>
        <begin position="1"/>
        <end position="19"/>
    </location>
</feature>
<keyword evidence="1" id="KW-0732">Signal</keyword>
<feature type="chain" id="PRO_5036696118" evidence="1">
    <location>
        <begin position="20"/>
        <end position="236"/>
    </location>
</feature>
<keyword evidence="3" id="KW-1185">Reference proteome</keyword>
<dbReference type="Proteomes" id="UP000646426">
    <property type="component" value="Unassembled WGS sequence"/>
</dbReference>
<protein>
    <submittedName>
        <fullName evidence="2">Uncharacterized protein</fullName>
    </submittedName>
</protein>
<organism evidence="2 3">
    <name type="scientific">Cognatilysobacter bugurensis</name>
    <dbReference type="NCBI Taxonomy" id="543356"/>
    <lineage>
        <taxon>Bacteria</taxon>
        <taxon>Pseudomonadati</taxon>
        <taxon>Pseudomonadota</taxon>
        <taxon>Gammaproteobacteria</taxon>
        <taxon>Lysobacterales</taxon>
        <taxon>Lysobacteraceae</taxon>
        <taxon>Cognatilysobacter</taxon>
    </lineage>
</organism>
<reference evidence="2" key="1">
    <citation type="journal article" date="2014" name="Int. J. Syst. Evol. Microbiol.">
        <title>Complete genome sequence of Corynebacterium casei LMG S-19264T (=DSM 44701T), isolated from a smear-ripened cheese.</title>
        <authorList>
            <consortium name="US DOE Joint Genome Institute (JGI-PGF)"/>
            <person name="Walter F."/>
            <person name="Albersmeier A."/>
            <person name="Kalinowski J."/>
            <person name="Ruckert C."/>
        </authorList>
    </citation>
    <scope>NUCLEOTIDE SEQUENCE</scope>
    <source>
        <strain evidence="2">KCTC 23077</strain>
    </source>
</reference>